<gene>
    <name evidence="3" type="ORF">NP233_g7748</name>
</gene>
<protein>
    <recommendedName>
        <fullName evidence="2">Intradiol ring-cleavage dioxygenases domain-containing protein</fullName>
    </recommendedName>
</protein>
<feature type="signal peptide" evidence="1">
    <location>
        <begin position="1"/>
        <end position="21"/>
    </location>
</feature>
<proteinExistence type="predicted"/>
<feature type="chain" id="PRO_5041964290" description="Intradiol ring-cleavage dioxygenases domain-containing protein" evidence="1">
    <location>
        <begin position="22"/>
        <end position="292"/>
    </location>
</feature>
<sequence length="292" mass="32086">MRSLTQVFLTLLGVGAQLCTAHKEPKTPEEIEVQRALQAAAYHCAPTVDRFTAARKKAWAQQVLAGRSPFPAHQTMFNTDILSDAFDTPMLPTAENQTLMGCTPVFTATIQNNTCVLTPELPEGPYYHEAGHPLRQNIAELQSGLLLLLDIGVIDVNTCKPLPNVLVDVWQANATGHYSGHGGPSPDEPPVPDPYPITYPRIKPNETFLRGAWPTDDNGVVQFTTIFPGYYKGRATHVHARVLPEWKPFDNGTFSTGRVVHVGQFFVDDEINAEVDKASAPPRSVPLVLTRI</sequence>
<evidence type="ECO:0000313" key="4">
    <source>
        <dbReference type="Proteomes" id="UP001213000"/>
    </source>
</evidence>
<dbReference type="EMBL" id="JANIEX010000587">
    <property type="protein sequence ID" value="KAJ3565257.1"/>
    <property type="molecule type" value="Genomic_DNA"/>
</dbReference>
<dbReference type="PANTHER" id="PTHR34315:SF4">
    <property type="entry name" value="INTRADIOL RING-CLEAVAGE DIOXYGENASES DOMAIN-CONTAINING PROTEIN"/>
    <property type="match status" value="1"/>
</dbReference>
<evidence type="ECO:0000256" key="1">
    <source>
        <dbReference type="SAM" id="SignalP"/>
    </source>
</evidence>
<dbReference type="GO" id="GO:0005506">
    <property type="term" value="F:iron ion binding"/>
    <property type="evidence" value="ECO:0007669"/>
    <property type="project" value="InterPro"/>
</dbReference>
<dbReference type="Pfam" id="PF00775">
    <property type="entry name" value="Dioxygenase_C"/>
    <property type="match status" value="1"/>
</dbReference>
<dbReference type="InterPro" id="IPR000627">
    <property type="entry name" value="Intradiol_dOase_C"/>
</dbReference>
<evidence type="ECO:0000313" key="3">
    <source>
        <dbReference type="EMBL" id="KAJ3565257.1"/>
    </source>
</evidence>
<comment type="caution">
    <text evidence="3">The sequence shown here is derived from an EMBL/GenBank/DDBJ whole genome shotgun (WGS) entry which is preliminary data.</text>
</comment>
<keyword evidence="4" id="KW-1185">Reference proteome</keyword>
<dbReference type="SUPFAM" id="SSF49482">
    <property type="entry name" value="Aromatic compound dioxygenase"/>
    <property type="match status" value="1"/>
</dbReference>
<accession>A0AAD5VNR3</accession>
<dbReference type="InterPro" id="IPR015889">
    <property type="entry name" value="Intradiol_dOase_core"/>
</dbReference>
<dbReference type="PANTHER" id="PTHR34315">
    <property type="match status" value="1"/>
</dbReference>
<dbReference type="AlphaFoldDB" id="A0AAD5VNR3"/>
<dbReference type="Proteomes" id="UP001213000">
    <property type="component" value="Unassembled WGS sequence"/>
</dbReference>
<dbReference type="GO" id="GO:0016702">
    <property type="term" value="F:oxidoreductase activity, acting on single donors with incorporation of molecular oxygen, incorporation of two atoms of oxygen"/>
    <property type="evidence" value="ECO:0007669"/>
    <property type="project" value="InterPro"/>
</dbReference>
<organism evidence="3 4">
    <name type="scientific">Leucocoprinus birnbaumii</name>
    <dbReference type="NCBI Taxonomy" id="56174"/>
    <lineage>
        <taxon>Eukaryota</taxon>
        <taxon>Fungi</taxon>
        <taxon>Dikarya</taxon>
        <taxon>Basidiomycota</taxon>
        <taxon>Agaricomycotina</taxon>
        <taxon>Agaricomycetes</taxon>
        <taxon>Agaricomycetidae</taxon>
        <taxon>Agaricales</taxon>
        <taxon>Agaricineae</taxon>
        <taxon>Agaricaceae</taxon>
        <taxon>Leucocoprinus</taxon>
    </lineage>
</organism>
<dbReference type="Gene3D" id="2.60.130.10">
    <property type="entry name" value="Aromatic compound dioxygenase"/>
    <property type="match status" value="1"/>
</dbReference>
<keyword evidence="1" id="KW-0732">Signal</keyword>
<feature type="domain" description="Intradiol ring-cleavage dioxygenases" evidence="2">
    <location>
        <begin position="123"/>
        <end position="235"/>
    </location>
</feature>
<name>A0AAD5VNR3_9AGAR</name>
<reference evidence="3" key="1">
    <citation type="submission" date="2022-07" db="EMBL/GenBank/DDBJ databases">
        <title>Genome Sequence of Leucocoprinus birnbaumii.</title>
        <authorList>
            <person name="Buettner E."/>
        </authorList>
    </citation>
    <scope>NUCLEOTIDE SEQUENCE</scope>
    <source>
        <strain evidence="3">VT141</strain>
    </source>
</reference>
<evidence type="ECO:0000259" key="2">
    <source>
        <dbReference type="Pfam" id="PF00775"/>
    </source>
</evidence>